<dbReference type="InterPro" id="IPR013383">
    <property type="entry name" value="CRISPR-assoc_prot_DxTHG_CS"/>
</dbReference>
<organism evidence="1 2">
    <name type="scientific">Desulfomicrobium macestii</name>
    <dbReference type="NCBI Taxonomy" id="90731"/>
    <lineage>
        <taxon>Bacteria</taxon>
        <taxon>Pseudomonadati</taxon>
        <taxon>Thermodesulfobacteriota</taxon>
        <taxon>Desulfovibrionia</taxon>
        <taxon>Desulfovibrionales</taxon>
        <taxon>Desulfomicrobiaceae</taxon>
        <taxon>Desulfomicrobium</taxon>
    </lineage>
</organism>
<evidence type="ECO:0000313" key="1">
    <source>
        <dbReference type="EMBL" id="MBE1426625.1"/>
    </source>
</evidence>
<accession>A0ABR9H7D5</accession>
<dbReference type="Proteomes" id="UP000639010">
    <property type="component" value="Unassembled WGS sequence"/>
</dbReference>
<dbReference type="InterPro" id="IPR011742">
    <property type="entry name" value="CRISPR-assoc_prot_TM1812"/>
</dbReference>
<dbReference type="RefSeq" id="WP_192624552.1">
    <property type="nucleotide sequence ID" value="NZ_JADBGG010000030.1"/>
</dbReference>
<sequence length="455" mass="51835">MSKVFISFLGTGSNPDDSTKIGYDEVSYSIGDKTLPSTHFAQRAILEYHHPASFDRIHIFMTEQSRIKHWTPLRDQLLSLGAKEDALRDNASLTTRMDSEDQWQWFEILLDAIQDDDDVIMDFTHGFRSVPIVFSSAIGFLQKARKFRLLHAYYGYVEKENKTKTVVKAEIVDMAGFYRINDWADAVARLTETADASKLAMLAEEEKGSSFEALNDQKLIEALQSLTDLIKNIDVNRVGTIADAALGIIEKKIGESSGANLCLLEMVRDKFGELACQQPPSGRYDEAYFRTQLILAEMLLKHHLPMQAFTVMRECVASIGMLGVQEKYTKKCMLTKEGRGYRRRFGEVFASMSQYPKADWKFEKPEEALRFTPLVINDYKHLKPFWEQLEELGIAEILQGFFGDMAKLRNGFDHAWIIKNGVPANVIESGKQYLEALKTIFEKLREAGLLPLPRQ</sequence>
<keyword evidence="2" id="KW-1185">Reference proteome</keyword>
<dbReference type="EMBL" id="JADBGG010000030">
    <property type="protein sequence ID" value="MBE1426625.1"/>
    <property type="molecule type" value="Genomic_DNA"/>
</dbReference>
<protein>
    <submittedName>
        <fullName evidence="1">CRISPR-associated Csx2 family protein</fullName>
    </submittedName>
</protein>
<proteinExistence type="predicted"/>
<name>A0ABR9H7D5_9BACT</name>
<evidence type="ECO:0000313" key="2">
    <source>
        <dbReference type="Proteomes" id="UP000639010"/>
    </source>
</evidence>
<dbReference type="NCBIfam" id="TIGR02221">
    <property type="entry name" value="cas_TM1812"/>
    <property type="match status" value="1"/>
</dbReference>
<dbReference type="NCBIfam" id="TIGR02549">
    <property type="entry name" value="CRISPR_DxTHG"/>
    <property type="match status" value="1"/>
</dbReference>
<gene>
    <name evidence="1" type="ORF">H4684_003291</name>
</gene>
<reference evidence="1 2" key="1">
    <citation type="submission" date="2020-10" db="EMBL/GenBank/DDBJ databases">
        <title>Genomic Encyclopedia of Type Strains, Phase IV (KMG-IV): sequencing the most valuable type-strain genomes for metagenomic binning, comparative biology and taxonomic classification.</title>
        <authorList>
            <person name="Goeker M."/>
        </authorList>
    </citation>
    <scope>NUCLEOTIDE SEQUENCE [LARGE SCALE GENOMIC DNA]</scope>
    <source>
        <strain evidence="1 2">DSM 4194</strain>
    </source>
</reference>
<comment type="caution">
    <text evidence="1">The sequence shown here is derived from an EMBL/GenBank/DDBJ whole genome shotgun (WGS) entry which is preliminary data.</text>
</comment>